<name>A0ACD3SLN2_9BURK</name>
<sequence length="298" mass="31452">MTMSQPFALRRLRAALVCSAMLLLAACGNRVDLMASVPEAEANEVLTTLLAAGINVEKVPGKDGMVSLRVGSGQVAHALSVMRERGLPRDPFSGIGKIFKKEGMISSPIEERARYLYALSQELENTLAKIDGVIAARVHVVLPERGIAGEPGTPSTASVFVKYMEGYNLDAVQPQIRRLVTNAIPNLAADRVSIVLVAAQPRAPGGRVVFDDVLGYDVSPAAASGLRILLMVLAGLFMVTAGGAGYLLWRYVLAPKRAAPALAPVTEESAAAPQAAEAGLSIMERVRRRRDAAQGGGA</sequence>
<dbReference type="EMBL" id="AKCV02000025">
    <property type="protein sequence ID" value="TMS57088.1"/>
    <property type="molecule type" value="Genomic_DNA"/>
</dbReference>
<evidence type="ECO:0000313" key="2">
    <source>
        <dbReference type="Proteomes" id="UP000004277"/>
    </source>
</evidence>
<reference evidence="1" key="1">
    <citation type="submission" date="2019-05" db="EMBL/GenBank/DDBJ databases">
        <title>Revised genome assembly of Burkholderiaceae (previously Ralstonia) sp. PBA.</title>
        <authorList>
            <person name="Gan H.M."/>
        </authorList>
    </citation>
    <scope>NUCLEOTIDE SEQUENCE</scope>
    <source>
        <strain evidence="1">PBA</strain>
    </source>
</reference>
<gene>
    <name evidence="1" type="ORF">MW7_014090</name>
</gene>
<keyword evidence="2" id="KW-1185">Reference proteome</keyword>
<evidence type="ECO:0000313" key="1">
    <source>
        <dbReference type="EMBL" id="TMS57088.1"/>
    </source>
</evidence>
<comment type="caution">
    <text evidence="1">The sequence shown here is derived from an EMBL/GenBank/DDBJ whole genome shotgun (WGS) entry which is preliminary data.</text>
</comment>
<accession>A0ACD3SLN2</accession>
<organism evidence="1 2">
    <name type="scientific">Imbroritus primus</name>
    <dbReference type="NCBI Taxonomy" id="3058603"/>
    <lineage>
        <taxon>Bacteria</taxon>
        <taxon>Pseudomonadati</taxon>
        <taxon>Pseudomonadota</taxon>
        <taxon>Betaproteobacteria</taxon>
        <taxon>Burkholderiales</taxon>
        <taxon>Burkholderiaceae</taxon>
        <taxon>Imbroritus</taxon>
    </lineage>
</organism>
<proteinExistence type="predicted"/>
<protein>
    <submittedName>
        <fullName evidence="1">EscJ/YscJ/HrcJ family type III secretion inner membrane ring protein</fullName>
    </submittedName>
</protein>
<dbReference type="Proteomes" id="UP000004277">
    <property type="component" value="Unassembled WGS sequence"/>
</dbReference>